<name>A0ABS6MEZ1_9GAMM</name>
<protein>
    <submittedName>
        <fullName evidence="2">Class I SAM-dependent methyltransferase</fullName>
    </submittedName>
</protein>
<reference evidence="2 3" key="1">
    <citation type="submission" date="2021-06" db="EMBL/GenBank/DDBJ databases">
        <title>Bacterium isolated from marine sediment.</title>
        <authorList>
            <person name="Zhu K.-L."/>
            <person name="Du Z.-J."/>
            <person name="Liang Q.-Y."/>
        </authorList>
    </citation>
    <scope>NUCLEOTIDE SEQUENCE [LARGE SCALE GENOMIC DNA]</scope>
    <source>
        <strain evidence="2 3">A346</strain>
    </source>
</reference>
<dbReference type="Proteomes" id="UP000755551">
    <property type="component" value="Unassembled WGS sequence"/>
</dbReference>
<feature type="domain" description="Methyltransferase type 11" evidence="1">
    <location>
        <begin position="46"/>
        <end position="140"/>
    </location>
</feature>
<organism evidence="2 3">
    <name type="scientific">Marinobacterium weihaiense</name>
    <dbReference type="NCBI Taxonomy" id="2851016"/>
    <lineage>
        <taxon>Bacteria</taxon>
        <taxon>Pseudomonadati</taxon>
        <taxon>Pseudomonadota</taxon>
        <taxon>Gammaproteobacteria</taxon>
        <taxon>Oceanospirillales</taxon>
        <taxon>Oceanospirillaceae</taxon>
        <taxon>Marinobacterium</taxon>
    </lineage>
</organism>
<dbReference type="GO" id="GO:0008168">
    <property type="term" value="F:methyltransferase activity"/>
    <property type="evidence" value="ECO:0007669"/>
    <property type="project" value="UniProtKB-KW"/>
</dbReference>
<dbReference type="CDD" id="cd02440">
    <property type="entry name" value="AdoMet_MTases"/>
    <property type="match status" value="1"/>
</dbReference>
<evidence type="ECO:0000313" key="3">
    <source>
        <dbReference type="Proteomes" id="UP000755551"/>
    </source>
</evidence>
<dbReference type="RefSeq" id="WP_217336276.1">
    <property type="nucleotide sequence ID" value="NZ_JAHQZT010000045.1"/>
</dbReference>
<accession>A0ABS6MEZ1</accession>
<evidence type="ECO:0000259" key="1">
    <source>
        <dbReference type="Pfam" id="PF08241"/>
    </source>
</evidence>
<dbReference type="GO" id="GO:0032259">
    <property type="term" value="P:methylation"/>
    <property type="evidence" value="ECO:0007669"/>
    <property type="project" value="UniProtKB-KW"/>
</dbReference>
<gene>
    <name evidence="2" type="ORF">KTN04_16250</name>
</gene>
<evidence type="ECO:0000313" key="2">
    <source>
        <dbReference type="EMBL" id="MBV0934888.1"/>
    </source>
</evidence>
<dbReference type="InterPro" id="IPR013216">
    <property type="entry name" value="Methyltransf_11"/>
</dbReference>
<comment type="caution">
    <text evidence="2">The sequence shown here is derived from an EMBL/GenBank/DDBJ whole genome shotgun (WGS) entry which is preliminary data.</text>
</comment>
<sequence length="232" mass="26333">MAEIKRIFMFDRDEDAALEKRNTPFWLALLGHVQADRAIDEGGTILDIGCHQGGLLSLSRKRFKAVHLIGVEPIKAARDLAQARLQREGVSAKVLRENEWRQIGDQSVDLVLSHEVLPFIQDLDQLIANIQRVLKPHAFAYVVSGCHLENPLWPIWREELQSQGHVTYGHSPIALMEAAGKQGLSPSVRTLRDHGWAHYNPAEEAAFAYPSVEALLDHQFKYKLLFRFQRMA</sequence>
<keyword evidence="2" id="KW-0489">Methyltransferase</keyword>
<dbReference type="EMBL" id="JAHQZT010000045">
    <property type="protein sequence ID" value="MBV0934888.1"/>
    <property type="molecule type" value="Genomic_DNA"/>
</dbReference>
<proteinExistence type="predicted"/>
<keyword evidence="2" id="KW-0808">Transferase</keyword>
<keyword evidence="3" id="KW-1185">Reference proteome</keyword>
<dbReference type="PANTHER" id="PTHR43861">
    <property type="entry name" value="TRANS-ACONITATE 2-METHYLTRANSFERASE-RELATED"/>
    <property type="match status" value="1"/>
</dbReference>
<dbReference type="Pfam" id="PF08241">
    <property type="entry name" value="Methyltransf_11"/>
    <property type="match status" value="1"/>
</dbReference>